<sequence>MLSANSGLSASFATGCGPLCVRLGGPLREVSSDPDEVEVPVEEDDEEELDDDEDELLEDAELLALEL</sequence>
<evidence type="ECO:0008006" key="4">
    <source>
        <dbReference type="Google" id="ProtNLM"/>
    </source>
</evidence>
<organism evidence="2 3">
    <name type="scientific">Amycolatopsis minnesotensis</name>
    <dbReference type="NCBI Taxonomy" id="337894"/>
    <lineage>
        <taxon>Bacteria</taxon>
        <taxon>Bacillati</taxon>
        <taxon>Actinomycetota</taxon>
        <taxon>Actinomycetes</taxon>
        <taxon>Pseudonocardiales</taxon>
        <taxon>Pseudonocardiaceae</taxon>
        <taxon>Amycolatopsis</taxon>
    </lineage>
</organism>
<comment type="caution">
    <text evidence="2">The sequence shown here is derived from an EMBL/GenBank/DDBJ whole genome shotgun (WGS) entry which is preliminary data.</text>
</comment>
<dbReference type="Proteomes" id="UP001501116">
    <property type="component" value="Unassembled WGS sequence"/>
</dbReference>
<feature type="compositionally biased region" description="Acidic residues" evidence="1">
    <location>
        <begin position="32"/>
        <end position="54"/>
    </location>
</feature>
<feature type="region of interest" description="Disordered" evidence="1">
    <location>
        <begin position="27"/>
        <end position="54"/>
    </location>
</feature>
<evidence type="ECO:0000313" key="3">
    <source>
        <dbReference type="Proteomes" id="UP001501116"/>
    </source>
</evidence>
<name>A0ABN2RIM5_9PSEU</name>
<proteinExistence type="predicted"/>
<dbReference type="EMBL" id="BAAANN010000020">
    <property type="protein sequence ID" value="GAA1969798.1"/>
    <property type="molecule type" value="Genomic_DNA"/>
</dbReference>
<accession>A0ABN2RIM5</accession>
<protein>
    <recommendedName>
        <fullName evidence="4">Secreted protein</fullName>
    </recommendedName>
</protein>
<gene>
    <name evidence="2" type="ORF">GCM10009754_49280</name>
</gene>
<reference evidence="2 3" key="1">
    <citation type="journal article" date="2019" name="Int. J. Syst. Evol. Microbiol.">
        <title>The Global Catalogue of Microorganisms (GCM) 10K type strain sequencing project: providing services to taxonomists for standard genome sequencing and annotation.</title>
        <authorList>
            <consortium name="The Broad Institute Genomics Platform"/>
            <consortium name="The Broad Institute Genome Sequencing Center for Infectious Disease"/>
            <person name="Wu L."/>
            <person name="Ma J."/>
        </authorList>
    </citation>
    <scope>NUCLEOTIDE SEQUENCE [LARGE SCALE GENOMIC DNA]</scope>
    <source>
        <strain evidence="2 3">JCM 14545</strain>
    </source>
</reference>
<evidence type="ECO:0000256" key="1">
    <source>
        <dbReference type="SAM" id="MobiDB-lite"/>
    </source>
</evidence>
<keyword evidence="3" id="KW-1185">Reference proteome</keyword>
<evidence type="ECO:0000313" key="2">
    <source>
        <dbReference type="EMBL" id="GAA1969798.1"/>
    </source>
</evidence>